<name>A0A6G1DZU2_9ORYZ</name>
<dbReference type="AlphaFoldDB" id="A0A6G1DZU2"/>
<evidence type="ECO:0000313" key="2">
    <source>
        <dbReference type="Proteomes" id="UP000479710"/>
    </source>
</evidence>
<organism evidence="1 2">
    <name type="scientific">Oryza meyeriana var. granulata</name>
    <dbReference type="NCBI Taxonomy" id="110450"/>
    <lineage>
        <taxon>Eukaryota</taxon>
        <taxon>Viridiplantae</taxon>
        <taxon>Streptophyta</taxon>
        <taxon>Embryophyta</taxon>
        <taxon>Tracheophyta</taxon>
        <taxon>Spermatophyta</taxon>
        <taxon>Magnoliopsida</taxon>
        <taxon>Liliopsida</taxon>
        <taxon>Poales</taxon>
        <taxon>Poaceae</taxon>
        <taxon>BOP clade</taxon>
        <taxon>Oryzoideae</taxon>
        <taxon>Oryzeae</taxon>
        <taxon>Oryzinae</taxon>
        <taxon>Oryza</taxon>
        <taxon>Oryza meyeriana</taxon>
    </lineage>
</organism>
<proteinExistence type="predicted"/>
<comment type="caution">
    <text evidence="1">The sequence shown here is derived from an EMBL/GenBank/DDBJ whole genome shotgun (WGS) entry which is preliminary data.</text>
</comment>
<keyword evidence="2" id="KW-1185">Reference proteome</keyword>
<sequence length="81" mass="8761">MGVGTSIYCYWKGMRRRTGEAEKGERASGERDVAVTAAACASCRSLSPAWQYACCCNGSLRRVGDVPVKRGPDGEGEVWSR</sequence>
<accession>A0A6G1DZU2</accession>
<reference evidence="1 2" key="1">
    <citation type="submission" date="2019-11" db="EMBL/GenBank/DDBJ databases">
        <title>Whole genome sequence of Oryza granulata.</title>
        <authorList>
            <person name="Li W."/>
        </authorList>
    </citation>
    <scope>NUCLEOTIDE SEQUENCE [LARGE SCALE GENOMIC DNA]</scope>
    <source>
        <strain evidence="2">cv. Menghai</strain>
        <tissue evidence="1">Leaf</tissue>
    </source>
</reference>
<gene>
    <name evidence="1" type="ORF">E2562_017116</name>
</gene>
<dbReference type="EMBL" id="SPHZ02000005">
    <property type="protein sequence ID" value="KAF0917213.1"/>
    <property type="molecule type" value="Genomic_DNA"/>
</dbReference>
<evidence type="ECO:0000313" key="1">
    <source>
        <dbReference type="EMBL" id="KAF0917213.1"/>
    </source>
</evidence>
<protein>
    <submittedName>
        <fullName evidence="1">Uncharacterized protein</fullName>
    </submittedName>
</protein>
<dbReference type="Proteomes" id="UP000479710">
    <property type="component" value="Unassembled WGS sequence"/>
</dbReference>